<keyword evidence="2" id="KW-1133">Transmembrane helix</keyword>
<dbReference type="EMBL" id="LSSK01000575">
    <property type="protein sequence ID" value="OMH82858.1"/>
    <property type="molecule type" value="Genomic_DNA"/>
</dbReference>
<comment type="caution">
    <text evidence="3">The sequence shown here is derived from an EMBL/GenBank/DDBJ whole genome shotgun (WGS) entry which is preliminary data.</text>
</comment>
<evidence type="ECO:0000256" key="1">
    <source>
        <dbReference type="SAM" id="MobiDB-lite"/>
    </source>
</evidence>
<dbReference type="AlphaFoldDB" id="A0A1R1PPG9"/>
<keyword evidence="2" id="KW-0472">Membrane</keyword>
<feature type="transmembrane region" description="Helical" evidence="2">
    <location>
        <begin position="29"/>
        <end position="50"/>
    </location>
</feature>
<feature type="compositionally biased region" description="Basic and acidic residues" evidence="1">
    <location>
        <begin position="95"/>
        <end position="113"/>
    </location>
</feature>
<evidence type="ECO:0000313" key="3">
    <source>
        <dbReference type="EMBL" id="OMH82858.1"/>
    </source>
</evidence>
<evidence type="ECO:0000256" key="2">
    <source>
        <dbReference type="SAM" id="Phobius"/>
    </source>
</evidence>
<evidence type="ECO:0000313" key="4">
    <source>
        <dbReference type="Proteomes" id="UP000188320"/>
    </source>
</evidence>
<organism evidence="3 4">
    <name type="scientific">Zancudomyces culisetae</name>
    <name type="common">Gut fungus</name>
    <name type="synonym">Smittium culisetae</name>
    <dbReference type="NCBI Taxonomy" id="1213189"/>
    <lineage>
        <taxon>Eukaryota</taxon>
        <taxon>Fungi</taxon>
        <taxon>Fungi incertae sedis</taxon>
        <taxon>Zoopagomycota</taxon>
        <taxon>Kickxellomycotina</taxon>
        <taxon>Harpellomycetes</taxon>
        <taxon>Harpellales</taxon>
        <taxon>Legeriomycetaceae</taxon>
        <taxon>Zancudomyces</taxon>
    </lineage>
</organism>
<gene>
    <name evidence="3" type="ORF">AX774_g3653</name>
</gene>
<keyword evidence="4" id="KW-1185">Reference proteome</keyword>
<protein>
    <submittedName>
        <fullName evidence="3">Uncharacterized protein</fullName>
    </submittedName>
</protein>
<proteinExistence type="predicted"/>
<accession>A0A1R1PPG9</accession>
<dbReference type="Proteomes" id="UP000188320">
    <property type="component" value="Unassembled WGS sequence"/>
</dbReference>
<sequence length="202" mass="23230">MKKYDKSAGMYVPLTFWDSVQALAPEHGLTVGLFVFLVCIVPIVFSFFLYQFKLWAVDGTTTNESYKWESVRNAIRDRVLFVVYPDSKNHNNTHNSERRRTNASDKEKEQADGHIEGAHTSIATSAASITTTTHPTDRFLYTRGYLEIIEPDEQENTHIPSDRVLVDSPDYIPNIYNFGLINNLRLMFYGHYTDSKITHKSK</sequence>
<name>A0A1R1PPG9_ZANCU</name>
<keyword evidence="2" id="KW-0812">Transmembrane</keyword>
<dbReference type="OrthoDB" id="9909019at2759"/>
<reference evidence="4" key="1">
    <citation type="submission" date="2017-01" db="EMBL/GenBank/DDBJ databases">
        <authorList>
            <person name="Wang Y."/>
            <person name="White M."/>
            <person name="Kvist S."/>
            <person name="Moncalvo J.-M."/>
        </authorList>
    </citation>
    <scope>NUCLEOTIDE SEQUENCE [LARGE SCALE GENOMIC DNA]</scope>
    <source>
        <strain evidence="4">COL-18-3</strain>
    </source>
</reference>
<feature type="region of interest" description="Disordered" evidence="1">
    <location>
        <begin position="86"/>
        <end position="113"/>
    </location>
</feature>